<dbReference type="AlphaFoldDB" id="A0A152A9B7"/>
<evidence type="ECO:0000313" key="2">
    <source>
        <dbReference type="EMBL" id="KYR02822.1"/>
    </source>
</evidence>
<keyword evidence="1" id="KW-0677">Repeat</keyword>
<dbReference type="InterPro" id="IPR051251">
    <property type="entry name" value="STK_FNIP-Repeat"/>
</dbReference>
<dbReference type="Proteomes" id="UP000076078">
    <property type="component" value="Unassembled WGS sequence"/>
</dbReference>
<comment type="caution">
    <text evidence="2">The sequence shown here is derived from an EMBL/GenBank/DDBJ whole genome shotgun (WGS) entry which is preliminary data.</text>
</comment>
<dbReference type="PANTHER" id="PTHR32134:SF178">
    <property type="entry name" value="FNIP REPEAT-CONTAINING PROTEIN"/>
    <property type="match status" value="1"/>
</dbReference>
<dbReference type="InParanoid" id="A0A152A9B7"/>
<evidence type="ECO:0000256" key="1">
    <source>
        <dbReference type="ARBA" id="ARBA00022737"/>
    </source>
</evidence>
<name>A0A152A9B7_TIELA</name>
<dbReference type="OMA" id="SHRYNIP"/>
<evidence type="ECO:0000313" key="3">
    <source>
        <dbReference type="Proteomes" id="UP000076078"/>
    </source>
</evidence>
<dbReference type="EMBL" id="LODT01000001">
    <property type="protein sequence ID" value="KYR02822.1"/>
    <property type="molecule type" value="Genomic_DNA"/>
</dbReference>
<evidence type="ECO:0008006" key="4">
    <source>
        <dbReference type="Google" id="ProtNLM"/>
    </source>
</evidence>
<dbReference type="STRING" id="361077.A0A152A9B7"/>
<dbReference type="InterPro" id="IPR008615">
    <property type="entry name" value="FNIP"/>
</dbReference>
<proteinExistence type="predicted"/>
<reference evidence="2 3" key="1">
    <citation type="submission" date="2015-12" db="EMBL/GenBank/DDBJ databases">
        <title>Dictyostelia acquired genes for synthesis and detection of signals that induce cell-type specialization by lateral gene transfer from prokaryotes.</title>
        <authorList>
            <person name="Gloeckner G."/>
            <person name="Schaap P."/>
        </authorList>
    </citation>
    <scope>NUCLEOTIDE SEQUENCE [LARGE SCALE GENOMIC DNA]</scope>
    <source>
        <strain evidence="2 3">TK</strain>
    </source>
</reference>
<organism evidence="2 3">
    <name type="scientific">Tieghemostelium lacteum</name>
    <name type="common">Slime mold</name>
    <name type="synonym">Dictyostelium lacteum</name>
    <dbReference type="NCBI Taxonomy" id="361077"/>
    <lineage>
        <taxon>Eukaryota</taxon>
        <taxon>Amoebozoa</taxon>
        <taxon>Evosea</taxon>
        <taxon>Eumycetozoa</taxon>
        <taxon>Dictyostelia</taxon>
        <taxon>Dictyosteliales</taxon>
        <taxon>Raperosteliaceae</taxon>
        <taxon>Tieghemostelium</taxon>
    </lineage>
</organism>
<keyword evidence="3" id="KW-1185">Reference proteome</keyword>
<accession>A0A152A9B7</accession>
<sequence length="379" mass="43785">MNFIVFNEIIQYLEFNQDVINLLRVDKKSYSFRKLIRFPRAPCEFWEKNDSIDIPLKYRVLAIKNDKQYDRVRNIKGLLDNLSYDHLKYNTSPSRVIEPFLTRQERLTKVSLGRDFNQPFYNGLFPLSIVSLKFIESSGIISFFSGKFSQVIIEGHLPEKLLSLSLGNIFNHPIAVNTIPQTLVSLTLGAEFDQNIDFLKPLLNLKKLDLGVQFNREIQPGQLPANLEYLCLSHRYNIPLKPNALPNSLVWLSMSFHYNFDIGYGVLPNNLKRIKFGSRFNSSCCFNSGIERITFGGDFNQVLTNLIFQNPIDSVKCISFRRSASFKQEINENSLPRNIKSLKLQYSFSQPLSELQRIYPNLESLSIGEKKFVLTSLKN</sequence>
<dbReference type="Pfam" id="PF05725">
    <property type="entry name" value="FNIP"/>
    <property type="match status" value="3"/>
</dbReference>
<protein>
    <recommendedName>
        <fullName evidence="4">FNIP repeat-containing protein</fullName>
    </recommendedName>
</protein>
<dbReference type="PANTHER" id="PTHR32134">
    <property type="entry name" value="FNIP REPEAT-CONTAINING PROTEIN"/>
    <property type="match status" value="1"/>
</dbReference>
<gene>
    <name evidence="2" type="ORF">DLAC_00288</name>
</gene>